<proteinExistence type="predicted"/>
<dbReference type="SUPFAM" id="SSF54909">
    <property type="entry name" value="Dimeric alpha+beta barrel"/>
    <property type="match status" value="1"/>
</dbReference>
<dbReference type="InterPro" id="IPR011008">
    <property type="entry name" value="Dimeric_a/b-barrel"/>
</dbReference>
<protein>
    <recommendedName>
        <fullName evidence="2">ABM domain-containing protein</fullName>
    </recommendedName>
</protein>
<comment type="caution">
    <text evidence="3">The sequence shown here is derived from an EMBL/GenBank/DDBJ whole genome shotgun (WGS) entry which is preliminary data.</text>
</comment>
<dbReference type="Proteomes" id="UP000230390">
    <property type="component" value="Unassembled WGS sequence"/>
</dbReference>
<reference evidence="3 4" key="1">
    <citation type="submission" date="2017-10" db="EMBL/GenBank/DDBJ databases">
        <title>Massilia psychrophilum sp. nov., a novel purple-pigmented bacterium isolated from Tianshan glacier, Xinjiang Municipality, China.</title>
        <authorList>
            <person name="Wang H."/>
        </authorList>
    </citation>
    <scope>NUCLEOTIDE SEQUENCE [LARGE SCALE GENOMIC DNA]</scope>
    <source>
        <strain evidence="3 4">JCM 30074</strain>
    </source>
</reference>
<dbReference type="PANTHER" id="PTHR40057:SF1">
    <property type="entry name" value="SLR1162 PROTEIN"/>
    <property type="match status" value="1"/>
</dbReference>
<dbReference type="InterPro" id="IPR038762">
    <property type="entry name" value="ABM_predict"/>
</dbReference>
<dbReference type="EMBL" id="PDOC01000013">
    <property type="protein sequence ID" value="PIL43488.1"/>
    <property type="molecule type" value="Genomic_DNA"/>
</dbReference>
<feature type="transmembrane region" description="Helical" evidence="1">
    <location>
        <begin position="159"/>
        <end position="179"/>
    </location>
</feature>
<evidence type="ECO:0000313" key="3">
    <source>
        <dbReference type="EMBL" id="PIL43488.1"/>
    </source>
</evidence>
<evidence type="ECO:0000259" key="2">
    <source>
        <dbReference type="Pfam" id="PF03992"/>
    </source>
</evidence>
<dbReference type="InterPro" id="IPR007138">
    <property type="entry name" value="ABM_dom"/>
</dbReference>
<keyword evidence="1" id="KW-1133">Transmembrane helix</keyword>
<dbReference type="RefSeq" id="WP_099790866.1">
    <property type="nucleotide sequence ID" value="NZ_JBHLYV010000019.1"/>
</dbReference>
<dbReference type="OrthoDB" id="1494254at2"/>
<evidence type="ECO:0000256" key="1">
    <source>
        <dbReference type="SAM" id="Phobius"/>
    </source>
</evidence>
<keyword evidence="4" id="KW-1185">Reference proteome</keyword>
<feature type="transmembrane region" description="Helical" evidence="1">
    <location>
        <begin position="121"/>
        <end position="139"/>
    </location>
</feature>
<sequence>MSMSTTDAHGTSVIVHDVHVDHREHYERWMLRAIQAHSSFPGFLATDVIRPVGSGLRFIVVVRFDSEAGAQAWLASDTRAGLLVDAMPWLLSEDRFHVHSGSDFWFTPPGAGPAPRRWKQWMLSTAAVFPLTVVMPWLVHSVADPLAPGLHDLLLKGVIATSISGVMVYWLMPALIRLAGRWLTK</sequence>
<keyword evidence="1" id="KW-0812">Transmembrane</keyword>
<dbReference type="PANTHER" id="PTHR40057">
    <property type="entry name" value="SLR1162 PROTEIN"/>
    <property type="match status" value="1"/>
</dbReference>
<accession>A0A2G8TCU1</accession>
<organism evidence="3 4">
    <name type="scientific">Massilia eurypsychrophila</name>
    <dbReference type="NCBI Taxonomy" id="1485217"/>
    <lineage>
        <taxon>Bacteria</taxon>
        <taxon>Pseudomonadati</taxon>
        <taxon>Pseudomonadota</taxon>
        <taxon>Betaproteobacteria</taxon>
        <taxon>Burkholderiales</taxon>
        <taxon>Oxalobacteraceae</taxon>
        <taxon>Telluria group</taxon>
        <taxon>Massilia</taxon>
    </lineage>
</organism>
<dbReference type="Pfam" id="PF03992">
    <property type="entry name" value="ABM"/>
    <property type="match status" value="1"/>
</dbReference>
<evidence type="ECO:0000313" key="4">
    <source>
        <dbReference type="Proteomes" id="UP000230390"/>
    </source>
</evidence>
<name>A0A2G8TCU1_9BURK</name>
<keyword evidence="1" id="KW-0472">Membrane</keyword>
<gene>
    <name evidence="3" type="ORF">CR105_18435</name>
</gene>
<dbReference type="AlphaFoldDB" id="A0A2G8TCU1"/>
<dbReference type="Gene3D" id="3.30.70.100">
    <property type="match status" value="1"/>
</dbReference>
<feature type="domain" description="ABM" evidence="2">
    <location>
        <begin position="17"/>
        <end position="77"/>
    </location>
</feature>